<dbReference type="SUPFAM" id="SSF103473">
    <property type="entry name" value="MFS general substrate transporter"/>
    <property type="match status" value="1"/>
</dbReference>
<keyword evidence="4" id="KW-0472">Membrane</keyword>
<keyword evidence="3" id="KW-1003">Cell membrane</keyword>
<reference evidence="7" key="1">
    <citation type="submission" date="2018-11" db="EMBL/GenBank/DDBJ databases">
        <authorList>
            <consortium name="PulseNet: The National Subtyping Network for Foodborne Disease Surveillance"/>
            <person name="Tarr C.L."/>
            <person name="Trees E."/>
            <person name="Katz L.S."/>
            <person name="Carleton-Romer H.A."/>
            <person name="Stroika S."/>
            <person name="Kucerova Z."/>
            <person name="Roache K.F."/>
            <person name="Sabol A.L."/>
            <person name="Besser J."/>
            <person name="Gerner-Smidt P."/>
        </authorList>
    </citation>
    <scope>NUCLEOTIDE SEQUENCE</scope>
    <source>
        <strain evidence="6">PNUSAS054675</strain>
        <strain evidence="7">PNUSAS055463</strain>
    </source>
</reference>
<name>A0A5T3J5A3_SALER</name>
<evidence type="ECO:0000256" key="1">
    <source>
        <dbReference type="ARBA" id="ARBA00004429"/>
    </source>
</evidence>
<evidence type="ECO:0000256" key="5">
    <source>
        <dbReference type="ARBA" id="ARBA00022847"/>
    </source>
</evidence>
<evidence type="ECO:0000256" key="4">
    <source>
        <dbReference type="ARBA" id="ARBA00022519"/>
    </source>
</evidence>
<dbReference type="EMBL" id="AACYBZ010000072">
    <property type="protein sequence ID" value="EAN4253412.1"/>
    <property type="molecule type" value="Genomic_DNA"/>
</dbReference>
<evidence type="ECO:0000256" key="3">
    <source>
        <dbReference type="ARBA" id="ARBA00022475"/>
    </source>
</evidence>
<proteinExistence type="predicted"/>
<dbReference type="PANTHER" id="PTHR43528">
    <property type="entry name" value="ALPHA-KETOGLUTARATE PERMEASE"/>
    <property type="match status" value="1"/>
</dbReference>
<dbReference type="AlphaFoldDB" id="A0A5T3J5A3"/>
<evidence type="ECO:0000256" key="2">
    <source>
        <dbReference type="ARBA" id="ARBA00022448"/>
    </source>
</evidence>
<dbReference type="GO" id="GO:0005886">
    <property type="term" value="C:plasma membrane"/>
    <property type="evidence" value="ECO:0007669"/>
    <property type="project" value="UniProtKB-SubCell"/>
</dbReference>
<feature type="non-terminal residue" evidence="7">
    <location>
        <position position="72"/>
    </location>
</feature>
<comment type="subcellular location">
    <subcellularLocation>
        <location evidence="1">Cell inner membrane</location>
        <topology evidence="1">Multi-pass membrane protein</topology>
    </subcellularLocation>
</comment>
<evidence type="ECO:0000313" key="6">
    <source>
        <dbReference type="EMBL" id="EAM4069971.1"/>
    </source>
</evidence>
<keyword evidence="5" id="KW-0769">Symport</keyword>
<sequence>MAEIIQRIDKNNAEAPEMRRRIWAIVGASSGNLVEWFDFYVYSFCSLYFAHIFFPSGNTTTQLLQTAGVFAA</sequence>
<dbReference type="InterPro" id="IPR036259">
    <property type="entry name" value="MFS_trans_sf"/>
</dbReference>
<evidence type="ECO:0000313" key="7">
    <source>
        <dbReference type="EMBL" id="EAN4253412.1"/>
    </source>
</evidence>
<gene>
    <name evidence="6" type="ORF">D9U18_24595</name>
    <name evidence="7" type="ORF">EG174_24010</name>
</gene>
<organism evidence="7">
    <name type="scientific">Salmonella enterica</name>
    <name type="common">Salmonella choleraesuis</name>
    <dbReference type="NCBI Taxonomy" id="28901"/>
    <lineage>
        <taxon>Bacteria</taxon>
        <taxon>Pseudomonadati</taxon>
        <taxon>Pseudomonadota</taxon>
        <taxon>Gammaproteobacteria</taxon>
        <taxon>Enterobacterales</taxon>
        <taxon>Enterobacteriaceae</taxon>
        <taxon>Salmonella</taxon>
    </lineage>
</organism>
<keyword evidence="4" id="KW-0997">Cell inner membrane</keyword>
<keyword evidence="2" id="KW-0813">Transport</keyword>
<accession>A0A5T3J5A3</accession>
<dbReference type="InterPro" id="IPR051084">
    <property type="entry name" value="H+-coupled_symporters"/>
</dbReference>
<protein>
    <submittedName>
        <fullName evidence="7">Alpha-ketoglutarate transporter</fullName>
    </submittedName>
</protein>
<dbReference type="GO" id="GO:0015293">
    <property type="term" value="F:symporter activity"/>
    <property type="evidence" value="ECO:0007669"/>
    <property type="project" value="UniProtKB-KW"/>
</dbReference>
<dbReference type="EMBL" id="AACUUX010000136">
    <property type="protein sequence ID" value="EAM4069971.1"/>
    <property type="molecule type" value="Genomic_DNA"/>
</dbReference>
<comment type="caution">
    <text evidence="7">The sequence shown here is derived from an EMBL/GenBank/DDBJ whole genome shotgun (WGS) entry which is preliminary data.</text>
</comment>
<dbReference type="PANTHER" id="PTHR43528:SF1">
    <property type="entry name" value="ALPHA-KETOGLUTARATE PERMEASE"/>
    <property type="match status" value="1"/>
</dbReference>